<accession>A0A9N9CH00</accession>
<evidence type="ECO:0000313" key="2">
    <source>
        <dbReference type="EMBL" id="CAG8599740.1"/>
    </source>
</evidence>
<feature type="region of interest" description="Disordered" evidence="1">
    <location>
        <begin position="99"/>
        <end position="135"/>
    </location>
</feature>
<keyword evidence="3" id="KW-1185">Reference proteome</keyword>
<dbReference type="EMBL" id="CAJVPQ010002508">
    <property type="protein sequence ID" value="CAG8599740.1"/>
    <property type="molecule type" value="Genomic_DNA"/>
</dbReference>
<proteinExistence type="predicted"/>
<protein>
    <submittedName>
        <fullName evidence="2">11647_t:CDS:1</fullName>
    </submittedName>
</protein>
<sequence length="278" mass="32233">MESKKFTIPPKDMYDYFSSAPFTTRTFIEFLRQLDLEQKLRNLPQFAQDHAKKLLKELSEHDYKLLEQVRNKHVSIGGADVIRVQKEYKVDEELLEASTEKKRKDKDKVTLAPPTKRSSYSPSPSEVEELPSLTTDSVFNEEPITQAQETLENKIVVFSPAFNTIKNVFSPFEYVHRSEQLELEDTKTIPSIIVNEVNEQVIGMMNLVYNVSDGFCKYQISNIDKLVVGETFNFSSNSEAILSLHNIMFIDSTTMKKPPYLDIDDERKWRISIRHPKQ</sequence>
<evidence type="ECO:0000313" key="3">
    <source>
        <dbReference type="Proteomes" id="UP000789570"/>
    </source>
</evidence>
<organism evidence="2 3">
    <name type="scientific">Funneliformis caledonium</name>
    <dbReference type="NCBI Taxonomy" id="1117310"/>
    <lineage>
        <taxon>Eukaryota</taxon>
        <taxon>Fungi</taxon>
        <taxon>Fungi incertae sedis</taxon>
        <taxon>Mucoromycota</taxon>
        <taxon>Glomeromycotina</taxon>
        <taxon>Glomeromycetes</taxon>
        <taxon>Glomerales</taxon>
        <taxon>Glomeraceae</taxon>
        <taxon>Funneliformis</taxon>
    </lineage>
</organism>
<dbReference type="Proteomes" id="UP000789570">
    <property type="component" value="Unassembled WGS sequence"/>
</dbReference>
<feature type="compositionally biased region" description="Basic and acidic residues" evidence="1">
    <location>
        <begin position="99"/>
        <end position="109"/>
    </location>
</feature>
<reference evidence="2" key="1">
    <citation type="submission" date="2021-06" db="EMBL/GenBank/DDBJ databases">
        <authorList>
            <person name="Kallberg Y."/>
            <person name="Tangrot J."/>
            <person name="Rosling A."/>
        </authorList>
    </citation>
    <scope>NUCLEOTIDE SEQUENCE</scope>
    <source>
        <strain evidence="2">UK204</strain>
    </source>
</reference>
<gene>
    <name evidence="2" type="ORF">FCALED_LOCUS8530</name>
</gene>
<dbReference type="AlphaFoldDB" id="A0A9N9CH00"/>
<dbReference type="OrthoDB" id="2413408at2759"/>
<evidence type="ECO:0000256" key="1">
    <source>
        <dbReference type="SAM" id="MobiDB-lite"/>
    </source>
</evidence>
<name>A0A9N9CH00_9GLOM</name>
<comment type="caution">
    <text evidence="2">The sequence shown here is derived from an EMBL/GenBank/DDBJ whole genome shotgun (WGS) entry which is preliminary data.</text>
</comment>